<keyword evidence="2" id="KW-1185">Reference proteome</keyword>
<reference evidence="1 2" key="1">
    <citation type="submission" date="2023-07" db="EMBL/GenBank/DDBJ databases">
        <title>Genomic Encyclopedia of Type Strains, Phase IV (KMG-IV): sequencing the most valuable type-strain genomes for metagenomic binning, comparative biology and taxonomic classification.</title>
        <authorList>
            <person name="Goeker M."/>
        </authorList>
    </citation>
    <scope>NUCLEOTIDE SEQUENCE [LARGE SCALE GENOMIC DNA]</scope>
    <source>
        <strain evidence="1 2">DSM 4006</strain>
    </source>
</reference>
<accession>A0ABT9XDB7</accession>
<sequence length="248" mass="29307">MINKAIYPLKERWDTFKPFLNHPEVRQALQNGMDAWKANRPPYPFEDRTPWNEDKDGGPWALTDAGWFWLDLQDTVEQDEEFQAEAEVFQRQYLNAHPDVEEDEVWVYFMESDEYTALYERISKKYEPQKGDMAYYKLKAGCHWVVDFMYELIRKAIPDAEEWGTITTASHSVAYFVQDGIMYFVDLLNEWDSVQQLEEFMGGPIDVLTDADSNLPEYVEWMQFIRRDGDGYVFHVAGTDIRTPVYEV</sequence>
<evidence type="ECO:0000313" key="1">
    <source>
        <dbReference type="EMBL" id="MDQ0188265.1"/>
    </source>
</evidence>
<evidence type="ECO:0000313" key="2">
    <source>
        <dbReference type="Proteomes" id="UP001232973"/>
    </source>
</evidence>
<proteinExistence type="predicted"/>
<protein>
    <submittedName>
        <fullName evidence="1">Uncharacterized protein</fullName>
    </submittedName>
</protein>
<dbReference type="EMBL" id="JAUSTP010000001">
    <property type="protein sequence ID" value="MDQ0188265.1"/>
    <property type="molecule type" value="Genomic_DNA"/>
</dbReference>
<organism evidence="1 2">
    <name type="scientific">Alicyclobacillus cycloheptanicus</name>
    <dbReference type="NCBI Taxonomy" id="1457"/>
    <lineage>
        <taxon>Bacteria</taxon>
        <taxon>Bacillati</taxon>
        <taxon>Bacillota</taxon>
        <taxon>Bacilli</taxon>
        <taxon>Bacillales</taxon>
        <taxon>Alicyclobacillaceae</taxon>
        <taxon>Alicyclobacillus</taxon>
    </lineage>
</organism>
<dbReference type="Proteomes" id="UP001232973">
    <property type="component" value="Unassembled WGS sequence"/>
</dbReference>
<comment type="caution">
    <text evidence="1">The sequence shown here is derived from an EMBL/GenBank/DDBJ whole genome shotgun (WGS) entry which is preliminary data.</text>
</comment>
<gene>
    <name evidence="1" type="ORF">J2S03_000069</name>
</gene>
<dbReference type="RefSeq" id="WP_274455674.1">
    <property type="nucleotide sequence ID" value="NZ_CP067097.1"/>
</dbReference>
<name>A0ABT9XDB7_9BACL</name>